<keyword evidence="2" id="KW-1185">Reference proteome</keyword>
<sequence>MTTINFGHVSDLTIDSDDFPYALIITSDIMKNLKSICIENLDLSQNGIVDYKHGSLFSFDYPECLKHLSLKGNRLLLAYIKNHEEINTFFSKALQLKSLDYSYNVVNFVIDHEHSLTSDSNDKSYGDSHVILPPSLTKLDISFTIVNTLPLLFIVPKNNNLTYLDISYTNTTITMLFVELRLETFISAGTRYSLGWRKLDRFQETNLKKLVLKDATLTDGIETYGNRFFNKCQSVESLDIS</sequence>
<dbReference type="EMBL" id="CACVKT020010286">
    <property type="protein sequence ID" value="CAC5425722.1"/>
    <property type="molecule type" value="Genomic_DNA"/>
</dbReference>
<name>A0A6J8F0V2_MYTCO</name>
<evidence type="ECO:0000313" key="2">
    <source>
        <dbReference type="Proteomes" id="UP000507470"/>
    </source>
</evidence>
<evidence type="ECO:0000313" key="1">
    <source>
        <dbReference type="EMBL" id="CAC5425722.1"/>
    </source>
</evidence>
<reference evidence="1 2" key="1">
    <citation type="submission" date="2020-06" db="EMBL/GenBank/DDBJ databases">
        <authorList>
            <person name="Li R."/>
            <person name="Bekaert M."/>
        </authorList>
    </citation>
    <scope>NUCLEOTIDE SEQUENCE [LARGE SCALE GENOMIC DNA]</scope>
    <source>
        <strain evidence="2">wild</strain>
    </source>
</reference>
<organism evidence="1 2">
    <name type="scientific">Mytilus coruscus</name>
    <name type="common">Sea mussel</name>
    <dbReference type="NCBI Taxonomy" id="42192"/>
    <lineage>
        <taxon>Eukaryota</taxon>
        <taxon>Metazoa</taxon>
        <taxon>Spiralia</taxon>
        <taxon>Lophotrochozoa</taxon>
        <taxon>Mollusca</taxon>
        <taxon>Bivalvia</taxon>
        <taxon>Autobranchia</taxon>
        <taxon>Pteriomorphia</taxon>
        <taxon>Mytilida</taxon>
        <taxon>Mytiloidea</taxon>
        <taxon>Mytilidae</taxon>
        <taxon>Mytilinae</taxon>
        <taxon>Mytilus</taxon>
    </lineage>
</organism>
<proteinExistence type="predicted"/>
<dbReference type="AlphaFoldDB" id="A0A6J8F0V2"/>
<dbReference type="InterPro" id="IPR032675">
    <property type="entry name" value="LRR_dom_sf"/>
</dbReference>
<dbReference type="Gene3D" id="3.80.10.10">
    <property type="entry name" value="Ribonuclease Inhibitor"/>
    <property type="match status" value="1"/>
</dbReference>
<dbReference type="Proteomes" id="UP000507470">
    <property type="component" value="Unassembled WGS sequence"/>
</dbReference>
<gene>
    <name evidence="1" type="ORF">MCOR_57513</name>
</gene>
<accession>A0A6J8F0V2</accession>
<protein>
    <submittedName>
        <fullName evidence="1">Uncharacterized protein</fullName>
    </submittedName>
</protein>
<dbReference type="SUPFAM" id="SSF52058">
    <property type="entry name" value="L domain-like"/>
    <property type="match status" value="1"/>
</dbReference>
<dbReference type="OrthoDB" id="6287768at2759"/>